<organism evidence="1 2">
    <name type="scientific">Cereibacter azotoformans</name>
    <dbReference type="NCBI Taxonomy" id="43057"/>
    <lineage>
        <taxon>Bacteria</taxon>
        <taxon>Pseudomonadati</taxon>
        <taxon>Pseudomonadota</taxon>
        <taxon>Alphaproteobacteria</taxon>
        <taxon>Rhodobacterales</taxon>
        <taxon>Paracoccaceae</taxon>
        <taxon>Cereibacter</taxon>
    </lineage>
</organism>
<sequence length="300" mass="32594">MSATVTSSCRVRVTLLSAPRRSSIAAGLLVQHLGLDRALAGRLLAREGGVLAESVPVAQAERLGPLLDALGVKVRLDPVGAPDVPAMVELAIQPVRRPSEGTLTRVAAHLRRPCPEVREALTQCQGLVLSLCRREAEALRQSFRRDRSLRIVLSNPHAARFDLFLKPERVPSPDLSRLLRRLGLLPCPFSGAVGAALDRRTARLVTARHGDIVEALNRDFQRFDLFLAGGGGLARPELADFLASRARVERARLSASAELQNIRLEAGLSRTAARRFHADYATIGLDTRIALAFRPSPSND</sequence>
<proteinExistence type="predicted"/>
<gene>
    <name evidence="1" type="ORF">C8J28_107127</name>
</gene>
<dbReference type="RefSeq" id="WP_108220896.1">
    <property type="nucleotide sequence ID" value="NZ_CP090021.1"/>
</dbReference>
<name>A0A2T5K8G4_9RHOB</name>
<comment type="caution">
    <text evidence="1">The sequence shown here is derived from an EMBL/GenBank/DDBJ whole genome shotgun (WGS) entry which is preliminary data.</text>
</comment>
<dbReference type="EMBL" id="QAOT01000007">
    <property type="protein sequence ID" value="PTR18703.1"/>
    <property type="molecule type" value="Genomic_DNA"/>
</dbReference>
<reference evidence="1 2" key="1">
    <citation type="submission" date="2018-04" db="EMBL/GenBank/DDBJ databases">
        <title>Genomic Encyclopedia of Type Strains, Phase III (KMG-III): the genomes of soil and plant-associated and newly described type strains.</title>
        <authorList>
            <person name="Whitman W."/>
        </authorList>
    </citation>
    <scope>NUCLEOTIDE SEQUENCE [LARGE SCALE GENOMIC DNA]</scope>
    <source>
        <strain evidence="1 2">KA25</strain>
    </source>
</reference>
<evidence type="ECO:0000313" key="2">
    <source>
        <dbReference type="Proteomes" id="UP000244060"/>
    </source>
</evidence>
<protein>
    <submittedName>
        <fullName evidence="1">Uncharacterized protein</fullName>
    </submittedName>
</protein>
<accession>A0A2T5K8G4</accession>
<dbReference type="OrthoDB" id="7688726at2"/>
<evidence type="ECO:0000313" key="1">
    <source>
        <dbReference type="EMBL" id="PTR18703.1"/>
    </source>
</evidence>
<dbReference type="Proteomes" id="UP000244060">
    <property type="component" value="Unassembled WGS sequence"/>
</dbReference>
<keyword evidence="2" id="KW-1185">Reference proteome</keyword>
<dbReference type="AlphaFoldDB" id="A0A2T5K8G4"/>